<dbReference type="OrthoDB" id="65740at2759"/>
<dbReference type="GO" id="GO:0006508">
    <property type="term" value="P:proteolysis"/>
    <property type="evidence" value="ECO:0007669"/>
    <property type="project" value="UniProtKB-KW"/>
</dbReference>
<name>A0A8J9UC30_9NEOP</name>
<evidence type="ECO:0000256" key="5">
    <source>
        <dbReference type="ARBA" id="ARBA00023145"/>
    </source>
</evidence>
<dbReference type="PROSITE" id="PS00639">
    <property type="entry name" value="THIOL_PROTEASE_HIS"/>
    <property type="match status" value="1"/>
</dbReference>
<dbReference type="GO" id="GO:0008234">
    <property type="term" value="F:cysteine-type peptidase activity"/>
    <property type="evidence" value="ECO:0007669"/>
    <property type="project" value="UniProtKB-KW"/>
</dbReference>
<dbReference type="PRINTS" id="PR00705">
    <property type="entry name" value="PAPAIN"/>
</dbReference>
<dbReference type="CDD" id="cd02248">
    <property type="entry name" value="Peptidase_C1A"/>
    <property type="match status" value="1"/>
</dbReference>
<protein>
    <submittedName>
        <fullName evidence="10">Uncharacterized protein</fullName>
    </submittedName>
</protein>
<evidence type="ECO:0000256" key="7">
    <source>
        <dbReference type="SAM" id="SignalP"/>
    </source>
</evidence>
<dbReference type="Pfam" id="PF08246">
    <property type="entry name" value="Inhibitor_I29"/>
    <property type="match status" value="1"/>
</dbReference>
<dbReference type="PROSITE" id="PS00640">
    <property type="entry name" value="THIOL_PROTEASE_ASN"/>
    <property type="match status" value="1"/>
</dbReference>
<sequence length="529" mass="60665">MVALYFVLFSLVSSLNSGFAYIIGEKKTLDLPIEYHVRGETTDLVTGILTPFEAWYSEENKKSRNDVYHGLVKTYYIGEDEDLTTVYKIHPITTEMVTNEIQCEKDYSADDTPKIFPAGDNFTYSGDVIYYNKAVQVWKLLEIDEKRKEDTMYVYTNEDGEDIPVWRELKVYTEWSGAISDHVIVHYFDFKKPNYEDLNVTLVTECEDVLIVSGRHEHSSSQVDETFHGYKMQHNRNYKGEEHRMRKSIFEENLRRVIEHNKKNLPYKLTINKFSDRTAAELAYLSATRPSDPLAFGSEPFPYSEEEVNQMVQDLPENYDMRIDGVISVVKNQASCGSCWSFATVAAIEGAYARRYGDRLLNLSEQSLVDCAWGFTNMGCNGGFIESTYKYVIKHGIPAENEYGTYLAEDGMCRLENMTDVYRIKGFGRVPPQSINAMKVALYKYGPVTVTINADPIFDYGNGIFYNVKCNDRPLNHAVTIVGYGVRDGATYWIVKNSWGEDWGQDGYILFSTLNNNCHILDQAYYPIV</sequence>
<feature type="chain" id="PRO_5035474094" evidence="7">
    <location>
        <begin position="21"/>
        <end position="529"/>
    </location>
</feature>
<dbReference type="SMART" id="SM00645">
    <property type="entry name" value="Pept_C1"/>
    <property type="match status" value="1"/>
</dbReference>
<evidence type="ECO:0000313" key="11">
    <source>
        <dbReference type="Proteomes" id="UP000838878"/>
    </source>
</evidence>
<comment type="similarity">
    <text evidence="1">Belongs to the peptidase C1 family.</text>
</comment>
<dbReference type="InterPro" id="IPR000668">
    <property type="entry name" value="Peptidase_C1A_C"/>
</dbReference>
<dbReference type="SMART" id="SM00848">
    <property type="entry name" value="Inhibitor_I29"/>
    <property type="match status" value="1"/>
</dbReference>
<dbReference type="InterPro" id="IPR025660">
    <property type="entry name" value="Pept_his_AS"/>
</dbReference>
<dbReference type="InterPro" id="IPR000169">
    <property type="entry name" value="Pept_cys_AS"/>
</dbReference>
<evidence type="ECO:0000259" key="8">
    <source>
        <dbReference type="SMART" id="SM00645"/>
    </source>
</evidence>
<evidence type="ECO:0000256" key="6">
    <source>
        <dbReference type="ARBA" id="ARBA00023157"/>
    </source>
</evidence>
<keyword evidence="2" id="KW-0645">Protease</keyword>
<dbReference type="Gene3D" id="3.90.70.10">
    <property type="entry name" value="Cysteine proteinases"/>
    <property type="match status" value="1"/>
</dbReference>
<dbReference type="InterPro" id="IPR013128">
    <property type="entry name" value="Peptidase_C1A"/>
</dbReference>
<accession>A0A8J9UC30</accession>
<keyword evidence="4" id="KW-0788">Thiol protease</keyword>
<dbReference type="SUPFAM" id="SSF54001">
    <property type="entry name" value="Cysteine proteinases"/>
    <property type="match status" value="1"/>
</dbReference>
<feature type="domain" description="Peptidase C1A papain C-terminal" evidence="8">
    <location>
        <begin position="315"/>
        <end position="528"/>
    </location>
</feature>
<dbReference type="EMBL" id="OV170232">
    <property type="protein sequence ID" value="CAH0717603.1"/>
    <property type="molecule type" value="Genomic_DNA"/>
</dbReference>
<feature type="non-terminal residue" evidence="10">
    <location>
        <position position="529"/>
    </location>
</feature>
<keyword evidence="5" id="KW-0865">Zymogen</keyword>
<dbReference type="PANTHER" id="PTHR12411">
    <property type="entry name" value="CYSTEINE PROTEASE FAMILY C1-RELATED"/>
    <property type="match status" value="1"/>
</dbReference>
<gene>
    <name evidence="10" type="ORF">BINO364_LOCUS4193</name>
</gene>
<dbReference type="InterPro" id="IPR013201">
    <property type="entry name" value="Prot_inhib_I29"/>
</dbReference>
<dbReference type="InterPro" id="IPR039417">
    <property type="entry name" value="Peptidase_C1A_papain-like"/>
</dbReference>
<evidence type="ECO:0000256" key="3">
    <source>
        <dbReference type="ARBA" id="ARBA00022801"/>
    </source>
</evidence>
<evidence type="ECO:0000256" key="1">
    <source>
        <dbReference type="ARBA" id="ARBA00008455"/>
    </source>
</evidence>
<keyword evidence="7" id="KW-0732">Signal</keyword>
<reference evidence="10" key="1">
    <citation type="submission" date="2021-12" db="EMBL/GenBank/DDBJ databases">
        <authorList>
            <person name="Martin H S."/>
        </authorList>
    </citation>
    <scope>NUCLEOTIDE SEQUENCE</scope>
</reference>
<evidence type="ECO:0000259" key="9">
    <source>
        <dbReference type="SMART" id="SM00848"/>
    </source>
</evidence>
<dbReference type="FunFam" id="3.90.70.10:FF:000332">
    <property type="entry name" value="Cathepsin L1"/>
    <property type="match status" value="1"/>
</dbReference>
<keyword evidence="11" id="KW-1185">Reference proteome</keyword>
<evidence type="ECO:0000256" key="4">
    <source>
        <dbReference type="ARBA" id="ARBA00022807"/>
    </source>
</evidence>
<dbReference type="InterPro" id="IPR025661">
    <property type="entry name" value="Pept_asp_AS"/>
</dbReference>
<evidence type="ECO:0000313" key="10">
    <source>
        <dbReference type="EMBL" id="CAH0717603.1"/>
    </source>
</evidence>
<dbReference type="Pfam" id="PF00112">
    <property type="entry name" value="Peptidase_C1"/>
    <property type="match status" value="1"/>
</dbReference>
<feature type="signal peptide" evidence="7">
    <location>
        <begin position="1"/>
        <end position="20"/>
    </location>
</feature>
<feature type="domain" description="Cathepsin propeptide inhibitor" evidence="9">
    <location>
        <begin position="227"/>
        <end position="282"/>
    </location>
</feature>
<dbReference type="PROSITE" id="PS00139">
    <property type="entry name" value="THIOL_PROTEASE_CYS"/>
    <property type="match status" value="1"/>
</dbReference>
<dbReference type="InterPro" id="IPR038765">
    <property type="entry name" value="Papain-like_cys_pep_sf"/>
</dbReference>
<proteinExistence type="inferred from homology"/>
<dbReference type="AlphaFoldDB" id="A0A8J9UC30"/>
<evidence type="ECO:0000256" key="2">
    <source>
        <dbReference type="ARBA" id="ARBA00022670"/>
    </source>
</evidence>
<dbReference type="Proteomes" id="UP000838878">
    <property type="component" value="Chromosome 12"/>
</dbReference>
<organism evidence="10 11">
    <name type="scientific">Brenthis ino</name>
    <name type="common">lesser marbled fritillary</name>
    <dbReference type="NCBI Taxonomy" id="405034"/>
    <lineage>
        <taxon>Eukaryota</taxon>
        <taxon>Metazoa</taxon>
        <taxon>Ecdysozoa</taxon>
        <taxon>Arthropoda</taxon>
        <taxon>Hexapoda</taxon>
        <taxon>Insecta</taxon>
        <taxon>Pterygota</taxon>
        <taxon>Neoptera</taxon>
        <taxon>Endopterygota</taxon>
        <taxon>Lepidoptera</taxon>
        <taxon>Glossata</taxon>
        <taxon>Ditrysia</taxon>
        <taxon>Papilionoidea</taxon>
        <taxon>Nymphalidae</taxon>
        <taxon>Heliconiinae</taxon>
        <taxon>Argynnini</taxon>
        <taxon>Brenthis</taxon>
    </lineage>
</organism>
<keyword evidence="3" id="KW-0378">Hydrolase</keyword>
<keyword evidence="6" id="KW-1015">Disulfide bond</keyword>